<dbReference type="InterPro" id="IPR000649">
    <property type="entry name" value="IF-2B-related"/>
</dbReference>
<comment type="similarity">
    <text evidence="2 9">Belongs to the eIF-2B alpha/beta/delta subunits family.</text>
</comment>
<proteinExistence type="inferred from homology"/>
<keyword evidence="4 10" id="KW-0396">Initiation factor</keyword>
<keyword evidence="5" id="KW-0648">Protein biosynthesis</keyword>
<dbReference type="PANTHER" id="PTHR45859">
    <property type="entry name" value="TRANSLATION INITIATION FACTOR EIF-2B SUBUNIT BETA"/>
    <property type="match status" value="1"/>
</dbReference>
<dbReference type="GO" id="GO:0003743">
    <property type="term" value="F:translation initiation factor activity"/>
    <property type="evidence" value="ECO:0007669"/>
    <property type="project" value="UniProtKB-KW"/>
</dbReference>
<accession>A0A0X3PPF5</accession>
<evidence type="ECO:0000256" key="9">
    <source>
        <dbReference type="RuleBase" id="RU003814"/>
    </source>
</evidence>
<dbReference type="Gene3D" id="3.40.50.10470">
    <property type="entry name" value="Translation initiation factor eif-2b, domain 2"/>
    <property type="match status" value="1"/>
</dbReference>
<evidence type="ECO:0000256" key="8">
    <source>
        <dbReference type="ARBA" id="ARBA00046432"/>
    </source>
</evidence>
<evidence type="ECO:0000256" key="6">
    <source>
        <dbReference type="ARBA" id="ARBA00044122"/>
    </source>
</evidence>
<dbReference type="SUPFAM" id="SSF100950">
    <property type="entry name" value="NagB/RpiA/CoA transferase-like"/>
    <property type="match status" value="1"/>
</dbReference>
<sequence length="385" mass="42772">MVPVGGYLDQIYSIPSRHAQSDLSKTIAVLKHLSKCVKDGKWNNARELIDLANTVGRALLSRSSEETVVHNTVLRFLKLIREESIKLHPGRTNERDELQLNLLSDLSSFDWSKIRRSDLIEPLTTALDDLELEINSYMDYISGLSLNFIHSDELILTVGKSNTVYNFLKYAAKKNRQFRVIVCEGFPDNHGHRMAEDLSADGISVILVPDSHVFGLMARVNKVILGCSAVYPDGSLKAQSGTFGAMLAAKHFSIPTYVCLPPYKISPINFNLVSVSSSNAQLTNCLAKCTPAASLVTSDLSVDWLDAPSRLLPTDLIERTDRACETQSKLPTPIVWMPKWDFIPPGLTSLFLTTAGGQAPSYLYAMVRELFHPEDITESMNWVQG</sequence>
<dbReference type="InterPro" id="IPR051855">
    <property type="entry name" value="eIF2B_beta_subunit"/>
</dbReference>
<evidence type="ECO:0000256" key="2">
    <source>
        <dbReference type="ARBA" id="ARBA00007251"/>
    </source>
</evidence>
<dbReference type="GO" id="GO:0005851">
    <property type="term" value="C:eukaryotic translation initiation factor 2B complex"/>
    <property type="evidence" value="ECO:0007669"/>
    <property type="project" value="TreeGrafter"/>
</dbReference>
<dbReference type="GO" id="GO:0005085">
    <property type="term" value="F:guanyl-nucleotide exchange factor activity"/>
    <property type="evidence" value="ECO:0007669"/>
    <property type="project" value="TreeGrafter"/>
</dbReference>
<dbReference type="InterPro" id="IPR037171">
    <property type="entry name" value="NagB/RpiA_transferase-like"/>
</dbReference>
<organism evidence="10">
    <name type="scientific">Schistocephalus solidus</name>
    <name type="common">Tapeworm</name>
    <dbReference type="NCBI Taxonomy" id="70667"/>
    <lineage>
        <taxon>Eukaryota</taxon>
        <taxon>Metazoa</taxon>
        <taxon>Spiralia</taxon>
        <taxon>Lophotrochozoa</taxon>
        <taxon>Platyhelminthes</taxon>
        <taxon>Cestoda</taxon>
        <taxon>Eucestoda</taxon>
        <taxon>Diphyllobothriidea</taxon>
        <taxon>Diphyllobothriidae</taxon>
        <taxon>Schistocephalus</taxon>
    </lineage>
</organism>
<dbReference type="Pfam" id="PF01008">
    <property type="entry name" value="IF-2B"/>
    <property type="match status" value="1"/>
</dbReference>
<dbReference type="InterPro" id="IPR042529">
    <property type="entry name" value="IF_2B-like_C"/>
</dbReference>
<evidence type="ECO:0000256" key="3">
    <source>
        <dbReference type="ARBA" id="ARBA00022490"/>
    </source>
</evidence>
<gene>
    <name evidence="10" type="primary">EI2BB</name>
    <name evidence="10" type="ORF">TR136781</name>
</gene>
<dbReference type="AlphaFoldDB" id="A0A0X3PPF5"/>
<evidence type="ECO:0000256" key="5">
    <source>
        <dbReference type="ARBA" id="ARBA00022917"/>
    </source>
</evidence>
<evidence type="ECO:0000256" key="7">
    <source>
        <dbReference type="ARBA" id="ARBA00044228"/>
    </source>
</evidence>
<dbReference type="PANTHER" id="PTHR45859:SF1">
    <property type="entry name" value="TRANSLATION INITIATION FACTOR EIF-2B SUBUNIT BETA"/>
    <property type="match status" value="1"/>
</dbReference>
<keyword evidence="3" id="KW-0963">Cytoplasm</keyword>
<dbReference type="GO" id="GO:0005829">
    <property type="term" value="C:cytosol"/>
    <property type="evidence" value="ECO:0007669"/>
    <property type="project" value="UniProtKB-SubCell"/>
</dbReference>
<evidence type="ECO:0000256" key="1">
    <source>
        <dbReference type="ARBA" id="ARBA00004514"/>
    </source>
</evidence>
<comment type="subunit">
    <text evidence="8">Component of the translation initiation factor 2B (eIF2B) complex which is a heterodecamer of two sets of five different subunits: alpha, beta, gamma, delta and epsilon. Subunits alpha, beta and delta comprise a regulatory subcomplex and subunits epsilon and gamma comprise a catalytic subcomplex. Within the complex, the hexameric regulatory complex resides at the center, with the two heterodimeric catalytic subcomplexes bound on opposite sides.</text>
</comment>
<reference evidence="10" key="1">
    <citation type="submission" date="2016-01" db="EMBL/GenBank/DDBJ databases">
        <title>Reference transcriptome for the parasite Schistocephalus solidus: insights into the molecular evolution of parasitism.</title>
        <authorList>
            <person name="Hebert F.O."/>
            <person name="Grambauer S."/>
            <person name="Barber I."/>
            <person name="Landry C.R."/>
            <person name="Aubin-Horth N."/>
        </authorList>
    </citation>
    <scope>NUCLEOTIDE SEQUENCE</scope>
</reference>
<protein>
    <recommendedName>
        <fullName evidence="6">Translation initiation factor eIF2B subunit beta</fullName>
    </recommendedName>
    <alternativeName>
        <fullName evidence="7">eIF2B GDP-GTP exchange factor subunit beta</fullName>
    </alternativeName>
</protein>
<dbReference type="EMBL" id="GEEE01009767">
    <property type="protein sequence ID" value="JAP53458.1"/>
    <property type="molecule type" value="Transcribed_RNA"/>
</dbReference>
<name>A0A0X3PPF5_SCHSO</name>
<comment type="subcellular location">
    <subcellularLocation>
        <location evidence="1">Cytoplasm</location>
        <location evidence="1">Cytosol</location>
    </subcellularLocation>
</comment>
<evidence type="ECO:0000256" key="4">
    <source>
        <dbReference type="ARBA" id="ARBA00022540"/>
    </source>
</evidence>
<evidence type="ECO:0000313" key="10">
    <source>
        <dbReference type="EMBL" id="JAP53458.1"/>
    </source>
</evidence>